<feature type="transmembrane region" description="Helical" evidence="11">
    <location>
        <begin position="344"/>
        <end position="363"/>
    </location>
</feature>
<evidence type="ECO:0000256" key="4">
    <source>
        <dbReference type="ARBA" id="ARBA00022679"/>
    </source>
</evidence>
<dbReference type="InterPro" id="IPR001182">
    <property type="entry name" value="FtsW/RodA"/>
</dbReference>
<feature type="transmembrane region" description="Helical" evidence="11">
    <location>
        <begin position="115"/>
        <end position="132"/>
    </location>
</feature>
<feature type="transmembrane region" description="Helical" evidence="11">
    <location>
        <begin position="275"/>
        <end position="296"/>
    </location>
</feature>
<dbReference type="GO" id="GO:0015648">
    <property type="term" value="F:lipid-linked peptidoglycan transporter activity"/>
    <property type="evidence" value="ECO:0007669"/>
    <property type="project" value="TreeGrafter"/>
</dbReference>
<evidence type="ECO:0000256" key="3">
    <source>
        <dbReference type="ARBA" id="ARBA00022676"/>
    </source>
</evidence>
<evidence type="ECO:0000256" key="1">
    <source>
        <dbReference type="ARBA" id="ARBA00004141"/>
    </source>
</evidence>
<keyword evidence="5 11" id="KW-0812">Transmembrane</keyword>
<dbReference type="PANTHER" id="PTHR30474:SF1">
    <property type="entry name" value="PEPTIDOGLYCAN GLYCOSYLTRANSFERASE MRDB"/>
    <property type="match status" value="1"/>
</dbReference>
<dbReference type="GO" id="GO:0032153">
    <property type="term" value="C:cell division site"/>
    <property type="evidence" value="ECO:0007669"/>
    <property type="project" value="TreeGrafter"/>
</dbReference>
<evidence type="ECO:0000256" key="2">
    <source>
        <dbReference type="ARBA" id="ARBA00022475"/>
    </source>
</evidence>
<keyword evidence="7" id="KW-0573">Peptidoglycan synthesis</keyword>
<dbReference type="GO" id="GO:0016757">
    <property type="term" value="F:glycosyltransferase activity"/>
    <property type="evidence" value="ECO:0007669"/>
    <property type="project" value="UniProtKB-KW"/>
</dbReference>
<comment type="subcellular location">
    <subcellularLocation>
        <location evidence="1">Membrane</location>
        <topology evidence="1">Multi-pass membrane protein</topology>
    </subcellularLocation>
</comment>
<gene>
    <name evidence="12" type="primary">rodA</name>
    <name evidence="12" type="ORF">H8698_02990</name>
</gene>
<feature type="transmembrane region" description="Helical" evidence="11">
    <location>
        <begin position="191"/>
        <end position="209"/>
    </location>
</feature>
<dbReference type="AlphaFoldDB" id="A0A926HTV9"/>
<sequence length="375" mass="40411">MRKDLLKKHFSHLDYGVIALALLLTGAGLIFIYSATQSAESVRKIAVQALAAVLGVGLMLALSFVDYRVYKSYATHIYIASLAVLIFVLIFGSGREETGANSWIRFGGIGIQPSELIKIAFAVVFAYKLSAAKEAGKLNDIKEVLKLTAFYAGITGLVILQNDTGTALVFTFMFAAMFFVAGISMKYVLSALGAACLLLPLSWLVMAPYQRNRIMVFFNPELDPTGAGYQVLQSKIAIGSGELLGRGYLNGPQNQLSLLPEKETDFIFGVIGEEFGFLGCAIVVILLFLLVLRVFGISKTAKDDAGSLICVGLGAMLLFHVVENVCMCLGLLPVTGIPLPFLSYGGSSLVTNFLAIGLVLNVHNVSKELSFNKYD</sequence>
<dbReference type="PROSITE" id="PS00428">
    <property type="entry name" value="FTSW_RODA_SPOVE"/>
    <property type="match status" value="1"/>
</dbReference>
<dbReference type="PANTHER" id="PTHR30474">
    <property type="entry name" value="CELL CYCLE PROTEIN"/>
    <property type="match status" value="1"/>
</dbReference>
<dbReference type="RefSeq" id="WP_177677271.1">
    <property type="nucleotide sequence ID" value="NZ_JACRSU010000001.1"/>
</dbReference>
<comment type="caution">
    <text evidence="12">The sequence shown here is derived from an EMBL/GenBank/DDBJ whole genome shotgun (WGS) entry which is preliminary data.</text>
</comment>
<evidence type="ECO:0000256" key="10">
    <source>
        <dbReference type="ARBA" id="ARBA00023316"/>
    </source>
</evidence>
<evidence type="ECO:0000313" key="12">
    <source>
        <dbReference type="EMBL" id="MBC8539942.1"/>
    </source>
</evidence>
<evidence type="ECO:0000256" key="11">
    <source>
        <dbReference type="SAM" id="Phobius"/>
    </source>
</evidence>
<evidence type="ECO:0000256" key="7">
    <source>
        <dbReference type="ARBA" id="ARBA00022984"/>
    </source>
</evidence>
<feature type="transmembrane region" description="Helical" evidence="11">
    <location>
        <begin position="45"/>
        <end position="65"/>
    </location>
</feature>
<evidence type="ECO:0000256" key="5">
    <source>
        <dbReference type="ARBA" id="ARBA00022692"/>
    </source>
</evidence>
<dbReference type="GO" id="GO:0009252">
    <property type="term" value="P:peptidoglycan biosynthetic process"/>
    <property type="evidence" value="ECO:0007669"/>
    <property type="project" value="UniProtKB-KW"/>
</dbReference>
<keyword evidence="4" id="KW-0808">Transferase</keyword>
<name>A0A926HTV9_9FIRM</name>
<keyword evidence="10" id="KW-0961">Cell wall biogenesis/degradation</keyword>
<protein>
    <submittedName>
        <fullName evidence="12">Rod shape-determining protein RodA</fullName>
    </submittedName>
</protein>
<keyword evidence="2" id="KW-1003">Cell membrane</keyword>
<dbReference type="NCBIfam" id="TIGR02210">
    <property type="entry name" value="rodA_shape"/>
    <property type="match status" value="1"/>
</dbReference>
<dbReference type="GO" id="GO:0005886">
    <property type="term" value="C:plasma membrane"/>
    <property type="evidence" value="ECO:0007669"/>
    <property type="project" value="TreeGrafter"/>
</dbReference>
<dbReference type="GO" id="GO:0071555">
    <property type="term" value="P:cell wall organization"/>
    <property type="evidence" value="ECO:0007669"/>
    <property type="project" value="UniProtKB-KW"/>
</dbReference>
<evidence type="ECO:0000313" key="13">
    <source>
        <dbReference type="Proteomes" id="UP000611762"/>
    </source>
</evidence>
<keyword evidence="3" id="KW-0328">Glycosyltransferase</keyword>
<feature type="transmembrane region" description="Helical" evidence="11">
    <location>
        <begin position="12"/>
        <end position="33"/>
    </location>
</feature>
<evidence type="ECO:0000256" key="9">
    <source>
        <dbReference type="ARBA" id="ARBA00023136"/>
    </source>
</evidence>
<feature type="transmembrane region" description="Helical" evidence="11">
    <location>
        <begin position="167"/>
        <end position="184"/>
    </location>
</feature>
<keyword evidence="6" id="KW-0133">Cell shape</keyword>
<organism evidence="12 13">
    <name type="scientific">Congzhengia minquanensis</name>
    <dbReference type="NCBI Taxonomy" id="2763657"/>
    <lineage>
        <taxon>Bacteria</taxon>
        <taxon>Bacillati</taxon>
        <taxon>Bacillota</taxon>
        <taxon>Clostridia</taxon>
        <taxon>Eubacteriales</taxon>
        <taxon>Oscillospiraceae</taxon>
        <taxon>Congzhengia</taxon>
    </lineage>
</organism>
<dbReference type="GO" id="GO:0008360">
    <property type="term" value="P:regulation of cell shape"/>
    <property type="evidence" value="ECO:0007669"/>
    <property type="project" value="UniProtKB-KW"/>
</dbReference>
<accession>A0A926HTV9</accession>
<proteinExistence type="predicted"/>
<keyword evidence="8 11" id="KW-1133">Transmembrane helix</keyword>
<keyword evidence="13" id="KW-1185">Reference proteome</keyword>
<dbReference type="GO" id="GO:0051301">
    <property type="term" value="P:cell division"/>
    <property type="evidence" value="ECO:0007669"/>
    <property type="project" value="InterPro"/>
</dbReference>
<evidence type="ECO:0000256" key="6">
    <source>
        <dbReference type="ARBA" id="ARBA00022960"/>
    </source>
</evidence>
<reference evidence="12" key="1">
    <citation type="submission" date="2020-08" db="EMBL/GenBank/DDBJ databases">
        <title>Genome public.</title>
        <authorList>
            <person name="Liu C."/>
            <person name="Sun Q."/>
        </authorList>
    </citation>
    <scope>NUCLEOTIDE SEQUENCE</scope>
    <source>
        <strain evidence="12">H8</strain>
    </source>
</reference>
<dbReference type="Pfam" id="PF01098">
    <property type="entry name" value="FTSW_RODA_SPOVE"/>
    <property type="match status" value="1"/>
</dbReference>
<keyword evidence="9 11" id="KW-0472">Membrane</keyword>
<dbReference type="EMBL" id="JACRSU010000001">
    <property type="protein sequence ID" value="MBC8539942.1"/>
    <property type="molecule type" value="Genomic_DNA"/>
</dbReference>
<evidence type="ECO:0000256" key="8">
    <source>
        <dbReference type="ARBA" id="ARBA00022989"/>
    </source>
</evidence>
<feature type="transmembrane region" description="Helical" evidence="11">
    <location>
        <begin position="308"/>
        <end position="332"/>
    </location>
</feature>
<dbReference type="Proteomes" id="UP000611762">
    <property type="component" value="Unassembled WGS sequence"/>
</dbReference>
<feature type="transmembrane region" description="Helical" evidence="11">
    <location>
        <begin position="77"/>
        <end position="95"/>
    </location>
</feature>
<dbReference type="InterPro" id="IPR011923">
    <property type="entry name" value="RodA/MrdB"/>
</dbReference>
<feature type="transmembrane region" description="Helical" evidence="11">
    <location>
        <begin position="144"/>
        <end position="161"/>
    </location>
</feature>
<dbReference type="InterPro" id="IPR018365">
    <property type="entry name" value="Cell_cycle_FtsW-rel_CS"/>
</dbReference>